<dbReference type="PROSITE" id="PS51083">
    <property type="entry name" value="ZF_HIT"/>
    <property type="match status" value="1"/>
</dbReference>
<dbReference type="GO" id="GO:0008270">
    <property type="term" value="F:zinc ion binding"/>
    <property type="evidence" value="ECO:0007669"/>
    <property type="project" value="UniProtKB-UniRule"/>
</dbReference>
<dbReference type="VEuPathDB" id="TriTrypDB:TcIL3000.11.2650"/>
<reference evidence="3" key="1">
    <citation type="journal article" date="2012" name="Proc. Natl. Acad. Sci. U.S.A.">
        <title>Antigenic diversity is generated by distinct evolutionary mechanisms in African trypanosome species.</title>
        <authorList>
            <person name="Jackson A.P."/>
            <person name="Berry A."/>
            <person name="Aslett M."/>
            <person name="Allison H.C."/>
            <person name="Burton P."/>
            <person name="Vavrova-Anderson J."/>
            <person name="Brown R."/>
            <person name="Browne H."/>
            <person name="Corton N."/>
            <person name="Hauser H."/>
            <person name="Gamble J."/>
            <person name="Gilderthorp R."/>
            <person name="Marcello L."/>
            <person name="McQuillan J."/>
            <person name="Otto T.D."/>
            <person name="Quail M.A."/>
            <person name="Sanders M.J."/>
            <person name="van Tonder A."/>
            <person name="Ginger M.L."/>
            <person name="Field M.C."/>
            <person name="Barry J.D."/>
            <person name="Hertz-Fowler C."/>
            <person name="Berriman M."/>
        </authorList>
    </citation>
    <scope>NUCLEOTIDE SEQUENCE</scope>
    <source>
        <strain evidence="3">IL3000</strain>
    </source>
</reference>
<keyword evidence="1" id="KW-0479">Metal-binding</keyword>
<accession>G0UZQ4</accession>
<proteinExistence type="predicted"/>
<dbReference type="EMBL" id="HE575324">
    <property type="protein sequence ID" value="CCC94873.1"/>
    <property type="molecule type" value="Genomic_DNA"/>
</dbReference>
<organism evidence="3">
    <name type="scientific">Trypanosoma congolense (strain IL3000)</name>
    <dbReference type="NCBI Taxonomy" id="1068625"/>
    <lineage>
        <taxon>Eukaryota</taxon>
        <taxon>Discoba</taxon>
        <taxon>Euglenozoa</taxon>
        <taxon>Kinetoplastea</taxon>
        <taxon>Metakinetoplastina</taxon>
        <taxon>Trypanosomatida</taxon>
        <taxon>Trypanosomatidae</taxon>
        <taxon>Trypanosoma</taxon>
        <taxon>Nannomonas</taxon>
    </lineage>
</organism>
<dbReference type="SUPFAM" id="SSF144232">
    <property type="entry name" value="HIT/MYND zinc finger-like"/>
    <property type="match status" value="1"/>
</dbReference>
<evidence type="ECO:0000256" key="1">
    <source>
        <dbReference type="PROSITE-ProRule" id="PRU00453"/>
    </source>
</evidence>
<sequence>MAQCIVCSSGSATYRCRHCRSFYCCSSCFKQHRDGEGAHSCSHIQRECQAQGDGLDCVGERQAEPCPSASGGVSPLVAVISAEPGLAGGAEGQRKAEEDYFTYGRRDEDGVLSVLGQAHLTAISHNQWVRDQLKSVELQRLMRIIDNSRSRIDALEAGLANIPDFKAFCDGLLKVLAEADESFKPKT</sequence>
<evidence type="ECO:0000313" key="3">
    <source>
        <dbReference type="EMBL" id="CCC94873.1"/>
    </source>
</evidence>
<keyword evidence="1" id="KW-0863">Zinc-finger</keyword>
<dbReference type="CDD" id="cd23024">
    <property type="entry name" value="zf-HIT_ZNHIT2-3"/>
    <property type="match status" value="1"/>
</dbReference>
<protein>
    <recommendedName>
        <fullName evidence="2">HIT-type domain-containing protein</fullName>
    </recommendedName>
</protein>
<gene>
    <name evidence="3" type="ORF">TCIL3000_11_2650</name>
</gene>
<keyword evidence="1" id="KW-0862">Zinc</keyword>
<feature type="domain" description="HIT-type" evidence="2">
    <location>
        <begin position="4"/>
        <end position="41"/>
    </location>
</feature>
<dbReference type="InterPro" id="IPR007529">
    <property type="entry name" value="Znf_HIT"/>
</dbReference>
<name>G0UZQ4_TRYCI</name>
<evidence type="ECO:0000259" key="2">
    <source>
        <dbReference type="PROSITE" id="PS51083"/>
    </source>
</evidence>
<dbReference type="AlphaFoldDB" id="G0UZQ4"/>